<proteinExistence type="predicted"/>
<dbReference type="AlphaFoldDB" id="A0A8H4QSQ8"/>
<gene>
    <name evidence="2" type="ORF">D9613_011427</name>
</gene>
<dbReference type="InterPro" id="IPR036915">
    <property type="entry name" value="Cyclin-like_sf"/>
</dbReference>
<dbReference type="GO" id="GO:0005634">
    <property type="term" value="C:nucleus"/>
    <property type="evidence" value="ECO:0007669"/>
    <property type="project" value="TreeGrafter"/>
</dbReference>
<dbReference type="GO" id="GO:0016538">
    <property type="term" value="F:cyclin-dependent protein serine/threonine kinase regulator activity"/>
    <property type="evidence" value="ECO:0007669"/>
    <property type="project" value="TreeGrafter"/>
</dbReference>
<feature type="region of interest" description="Disordered" evidence="1">
    <location>
        <begin position="418"/>
        <end position="572"/>
    </location>
</feature>
<feature type="compositionally biased region" description="Low complexity" evidence="1">
    <location>
        <begin position="319"/>
        <end position="338"/>
    </location>
</feature>
<dbReference type="CDD" id="cd20557">
    <property type="entry name" value="CYCLIN_ScPCL1-like"/>
    <property type="match status" value="1"/>
</dbReference>
<feature type="region of interest" description="Disordered" evidence="1">
    <location>
        <begin position="52"/>
        <end position="99"/>
    </location>
</feature>
<dbReference type="GO" id="GO:0000307">
    <property type="term" value="C:cyclin-dependent protein kinase holoenzyme complex"/>
    <property type="evidence" value="ECO:0007669"/>
    <property type="project" value="TreeGrafter"/>
</dbReference>
<feature type="compositionally biased region" description="Basic and acidic residues" evidence="1">
    <location>
        <begin position="78"/>
        <end position="97"/>
    </location>
</feature>
<dbReference type="EMBL" id="JAACJL010000032">
    <property type="protein sequence ID" value="KAF4616173.1"/>
    <property type="molecule type" value="Genomic_DNA"/>
</dbReference>
<feature type="compositionally biased region" description="Low complexity" evidence="1">
    <location>
        <begin position="59"/>
        <end position="69"/>
    </location>
</feature>
<dbReference type="PANTHER" id="PTHR15615:SF10">
    <property type="entry name" value="PHO85 CYCLIN-2-RELATED"/>
    <property type="match status" value="1"/>
</dbReference>
<feature type="region of interest" description="Disordered" evidence="1">
    <location>
        <begin position="594"/>
        <end position="621"/>
    </location>
</feature>
<accession>A0A8H4QSQ8</accession>
<feature type="region of interest" description="Disordered" evidence="1">
    <location>
        <begin position="243"/>
        <end position="284"/>
    </location>
</feature>
<dbReference type="Pfam" id="PF08613">
    <property type="entry name" value="Cyclin"/>
    <property type="match status" value="1"/>
</dbReference>
<comment type="caution">
    <text evidence="2">The sequence shown here is derived from an EMBL/GenBank/DDBJ whole genome shotgun (WGS) entry which is preliminary data.</text>
</comment>
<evidence type="ECO:0000313" key="2">
    <source>
        <dbReference type="EMBL" id="KAF4616173.1"/>
    </source>
</evidence>
<evidence type="ECO:0000313" key="3">
    <source>
        <dbReference type="Proteomes" id="UP000521872"/>
    </source>
</evidence>
<protein>
    <recommendedName>
        <fullName evidence="4">Cyclin N-terminal domain-containing protein</fullName>
    </recommendedName>
</protein>
<reference evidence="2 3" key="1">
    <citation type="submission" date="2019-12" db="EMBL/GenBank/DDBJ databases">
        <authorList>
            <person name="Floudas D."/>
            <person name="Bentzer J."/>
            <person name="Ahren D."/>
            <person name="Johansson T."/>
            <person name="Persson P."/>
            <person name="Tunlid A."/>
        </authorList>
    </citation>
    <scope>NUCLEOTIDE SEQUENCE [LARGE SCALE GENOMIC DNA]</scope>
    <source>
        <strain evidence="2 3">CBS 102.39</strain>
    </source>
</reference>
<feature type="compositionally biased region" description="Low complexity" evidence="1">
    <location>
        <begin position="345"/>
        <end position="357"/>
    </location>
</feature>
<name>A0A8H4QSQ8_9AGAR</name>
<organism evidence="2 3">
    <name type="scientific">Agrocybe pediades</name>
    <dbReference type="NCBI Taxonomy" id="84607"/>
    <lineage>
        <taxon>Eukaryota</taxon>
        <taxon>Fungi</taxon>
        <taxon>Dikarya</taxon>
        <taxon>Basidiomycota</taxon>
        <taxon>Agaricomycotina</taxon>
        <taxon>Agaricomycetes</taxon>
        <taxon>Agaricomycetidae</taxon>
        <taxon>Agaricales</taxon>
        <taxon>Agaricineae</taxon>
        <taxon>Strophariaceae</taxon>
        <taxon>Agrocybe</taxon>
    </lineage>
</organism>
<feature type="compositionally biased region" description="Polar residues" evidence="1">
    <location>
        <begin position="446"/>
        <end position="470"/>
    </location>
</feature>
<dbReference type="Proteomes" id="UP000521872">
    <property type="component" value="Unassembled WGS sequence"/>
</dbReference>
<feature type="compositionally biased region" description="Polar residues" evidence="1">
    <location>
        <begin position="542"/>
        <end position="553"/>
    </location>
</feature>
<evidence type="ECO:0000256" key="1">
    <source>
        <dbReference type="SAM" id="MobiDB-lite"/>
    </source>
</evidence>
<dbReference type="Gene3D" id="1.10.472.10">
    <property type="entry name" value="Cyclin-like"/>
    <property type="match status" value="1"/>
</dbReference>
<keyword evidence="3" id="KW-1185">Reference proteome</keyword>
<feature type="compositionally biased region" description="Low complexity" evidence="1">
    <location>
        <begin position="271"/>
        <end position="284"/>
    </location>
</feature>
<feature type="region of interest" description="Disordered" evidence="1">
    <location>
        <begin position="304"/>
        <end position="368"/>
    </location>
</feature>
<dbReference type="InterPro" id="IPR013922">
    <property type="entry name" value="Cyclin_PHO80-like"/>
</dbReference>
<dbReference type="GO" id="GO:0019901">
    <property type="term" value="F:protein kinase binding"/>
    <property type="evidence" value="ECO:0007669"/>
    <property type="project" value="InterPro"/>
</dbReference>
<dbReference type="PANTHER" id="PTHR15615">
    <property type="match status" value="1"/>
</dbReference>
<evidence type="ECO:0008006" key="4">
    <source>
        <dbReference type="Google" id="ProtNLM"/>
    </source>
</evidence>
<sequence>MAEQLPQRRHPASLLPLSEHNPLLLTLVQRRVSMDMIEYVARQAAKVIRIDGEMDEESSSSPSASSTQPLPTPPQTPVKEKSSMDHETSGDSSSKESAEEETVPLLSLESFILHLVRCSNVQVSTLLTTLVYLERLRTKLPTMAKGMPCTRHRVFLATLIVTAKYLNDSSPKNVHWANYAVLFDVIEINLMEKQLLYLLDYDLRFDEAEVCKLFAPFMTQPAESSLSARVSAVSKVAKAGKARAEAQQQSQMLPTPAEEKEPQYPSQAHLAPATPARPTLPASSSATSVLTSAVRGIARKLSTAHLRQPTAAPSTHMYASLSGDSSSSTASSSSDIASLVEDTGSCSSSSGWTSSNESDSDNETYDHNHNHAVGIVEPTSSSSQLGRTIPVNASVNLAGPGAMKKPFSLRPIPSYAFKTTTTTGNGGSTPVGKKDVTPTRARKVSDTSSIHTVTASPLANRSNNNKSAVNLSALGESSSSSSSSSAKKIGGLLSSKPSSNSLSSKTKEHLRIPASSTMPAIPSAAAPGLRQRSGTVAHRSVGNASSTNSRGIVSSQSSGASTAQSSTSTPTRGVGAIFSRMWGAAAANLKAGVAAGSQNHHGHPNDAESRPLVSQIDGISV</sequence>
<feature type="compositionally biased region" description="Low complexity" evidence="1">
    <location>
        <begin position="554"/>
        <end position="569"/>
    </location>
</feature>
<dbReference type="SUPFAM" id="SSF47954">
    <property type="entry name" value="Cyclin-like"/>
    <property type="match status" value="1"/>
</dbReference>
<feature type="compositionally biased region" description="Low complexity" evidence="1">
    <location>
        <begin position="471"/>
        <end position="504"/>
    </location>
</feature>